<dbReference type="EMBL" id="WXEY01000058">
    <property type="protein sequence ID" value="MZP31495.1"/>
    <property type="molecule type" value="Genomic_DNA"/>
</dbReference>
<dbReference type="NCBIfam" id="NF033559">
    <property type="entry name" value="transpos_IS1634"/>
    <property type="match status" value="1"/>
</dbReference>
<feature type="non-terminal residue" evidence="2">
    <location>
        <position position="370"/>
    </location>
</feature>
<name>A0A845L902_9FIRM</name>
<evidence type="ECO:0000259" key="1">
    <source>
        <dbReference type="Pfam" id="PF14104"/>
    </source>
</evidence>
<evidence type="ECO:0000313" key="2">
    <source>
        <dbReference type="EMBL" id="MZP31495.1"/>
    </source>
</evidence>
<sequence>MASANIRMIQAGAVPVIAKLCRIAKIREIVNQLVKWDEAISRVSPGILIESLIICILCGRKALWKVEQFWAKQDMTAVFRGHLTLEQVNDDAYGHALDKLAEISQETLVSLVGVTLLHAHAMGIRFVHFDTTSKSVQGAYEEEATGDFDVNRGHSKDLRPDLKQFKIGAAVQENGLPIMGQLLSGNTADVTWNPEAAVEMQKFFTEKGYRDVIFVADCALVSTEGLNKLARQGVQFISRLPETFALAQTLKDEAWVTGQWEDLGTVTDSSEAERARYSVYSTRRELAGREYGFLVVHSSHLESRKEKTLQRQFAKRKATLQKEAAALSDRPFACEDDARIALEEWRADTLKQGFHVEGAVECKTAHRHAH</sequence>
<reference evidence="2 3" key="1">
    <citation type="submission" date="2020-01" db="EMBL/GenBank/DDBJ databases">
        <title>Whole-genome sequence of Heliobacterium undosum DSM 13378.</title>
        <authorList>
            <person name="Kyndt J.A."/>
            <person name="Meyer T.E."/>
        </authorList>
    </citation>
    <scope>NUCLEOTIDE SEQUENCE [LARGE SCALE GENOMIC DNA]</scope>
    <source>
        <strain evidence="2 3">DSM 13378</strain>
    </source>
</reference>
<dbReference type="PANTHER" id="PTHR34614:SF2">
    <property type="entry name" value="TRANSPOSASE IS4-LIKE DOMAIN-CONTAINING PROTEIN"/>
    <property type="match status" value="1"/>
</dbReference>
<gene>
    <name evidence="2" type="ORF">GTO91_17595</name>
</gene>
<dbReference type="InterPro" id="IPR025457">
    <property type="entry name" value="DUF4277"/>
</dbReference>
<dbReference type="PANTHER" id="PTHR34614">
    <property type="match status" value="1"/>
</dbReference>
<dbReference type="OrthoDB" id="2078486at2"/>
<dbReference type="AlphaFoldDB" id="A0A845L902"/>
<protein>
    <submittedName>
        <fullName evidence="2">IS1634 family transposase</fullName>
    </submittedName>
</protein>
<comment type="caution">
    <text evidence="2">The sequence shown here is derived from an EMBL/GenBank/DDBJ whole genome shotgun (WGS) entry which is preliminary data.</text>
</comment>
<feature type="domain" description="DUF4277" evidence="1">
    <location>
        <begin position="14"/>
        <end position="109"/>
    </location>
</feature>
<dbReference type="Pfam" id="PF14104">
    <property type="entry name" value="DUF4277"/>
    <property type="match status" value="1"/>
</dbReference>
<keyword evidence="3" id="KW-1185">Reference proteome</keyword>
<dbReference type="Proteomes" id="UP000463470">
    <property type="component" value="Unassembled WGS sequence"/>
</dbReference>
<dbReference type="RefSeq" id="WP_161260009.1">
    <property type="nucleotide sequence ID" value="NZ_WXEY01000058.1"/>
</dbReference>
<dbReference type="InterPro" id="IPR047654">
    <property type="entry name" value="IS1634_transpos"/>
</dbReference>
<organism evidence="2 3">
    <name type="scientific">Heliomicrobium undosum</name>
    <dbReference type="NCBI Taxonomy" id="121734"/>
    <lineage>
        <taxon>Bacteria</taxon>
        <taxon>Bacillati</taxon>
        <taxon>Bacillota</taxon>
        <taxon>Clostridia</taxon>
        <taxon>Eubacteriales</taxon>
        <taxon>Heliobacteriaceae</taxon>
        <taxon>Heliomicrobium</taxon>
    </lineage>
</organism>
<evidence type="ECO:0000313" key="3">
    <source>
        <dbReference type="Proteomes" id="UP000463470"/>
    </source>
</evidence>
<proteinExistence type="predicted"/>
<accession>A0A845L902</accession>